<dbReference type="Proteomes" id="UP000192934">
    <property type="component" value="Chromosome I"/>
</dbReference>
<dbReference type="RefSeq" id="WP_085217357.1">
    <property type="nucleotide sequence ID" value="NZ_LT840185.1"/>
</dbReference>
<name>A0A1X7FZJ3_9SPHN</name>
<evidence type="ECO:0000313" key="1">
    <source>
        <dbReference type="EMBL" id="SMF61499.1"/>
    </source>
</evidence>
<organism evidence="1 2">
    <name type="scientific">Allosphingosinicella indica</name>
    <dbReference type="NCBI Taxonomy" id="941907"/>
    <lineage>
        <taxon>Bacteria</taxon>
        <taxon>Pseudomonadati</taxon>
        <taxon>Pseudomonadota</taxon>
        <taxon>Alphaproteobacteria</taxon>
        <taxon>Sphingomonadales</taxon>
        <taxon>Sphingomonadaceae</taxon>
        <taxon>Allosphingosinicella</taxon>
    </lineage>
</organism>
<protein>
    <submittedName>
        <fullName evidence="1">Uncharacterized protein</fullName>
    </submittedName>
</protein>
<reference evidence="2" key="1">
    <citation type="submission" date="2017-04" db="EMBL/GenBank/DDBJ databases">
        <authorList>
            <person name="Varghese N."/>
            <person name="Submissions S."/>
        </authorList>
    </citation>
    <scope>NUCLEOTIDE SEQUENCE [LARGE SCALE GENOMIC DNA]</scope>
    <source>
        <strain evidence="2">Dd16</strain>
    </source>
</reference>
<dbReference type="EMBL" id="LT840185">
    <property type="protein sequence ID" value="SMF61499.1"/>
    <property type="molecule type" value="Genomic_DNA"/>
</dbReference>
<accession>A0A1X7FZJ3</accession>
<gene>
    <name evidence="1" type="ORF">SAMN06295910_0489</name>
</gene>
<sequence length="83" mass="8748">MMTAGKSGGFAHDPATRGYLVVYRENEVNHCPGCGRSHWFVGRVSAECGFCGTALPLAEATARGAASWARPALRGHSWALDAA</sequence>
<evidence type="ECO:0000313" key="2">
    <source>
        <dbReference type="Proteomes" id="UP000192934"/>
    </source>
</evidence>
<dbReference type="OrthoDB" id="7595325at2"/>
<dbReference type="AlphaFoldDB" id="A0A1X7FZJ3"/>
<proteinExistence type="predicted"/>
<keyword evidence="2" id="KW-1185">Reference proteome</keyword>